<dbReference type="AlphaFoldDB" id="A0A1H6GU49"/>
<dbReference type="InterPro" id="IPR027417">
    <property type="entry name" value="P-loop_NTPase"/>
</dbReference>
<dbReference type="Pfam" id="PF00005">
    <property type="entry name" value="ABC_tran"/>
    <property type="match status" value="1"/>
</dbReference>
<dbReference type="GO" id="GO:0089705">
    <property type="term" value="P:protein localization to outer membrane"/>
    <property type="evidence" value="ECO:0007669"/>
    <property type="project" value="TreeGrafter"/>
</dbReference>
<evidence type="ECO:0000256" key="3">
    <source>
        <dbReference type="ARBA" id="ARBA00022840"/>
    </source>
</evidence>
<dbReference type="SMART" id="SM00382">
    <property type="entry name" value="AAA"/>
    <property type="match status" value="1"/>
</dbReference>
<dbReference type="EMBL" id="FNWO01000001">
    <property type="protein sequence ID" value="SEH25668.1"/>
    <property type="molecule type" value="Genomic_DNA"/>
</dbReference>
<keyword evidence="3 5" id="KW-0067">ATP-binding</keyword>
<dbReference type="GO" id="GO:0005524">
    <property type="term" value="F:ATP binding"/>
    <property type="evidence" value="ECO:0007669"/>
    <property type="project" value="UniProtKB-KW"/>
</dbReference>
<dbReference type="RefSeq" id="WP_074764746.1">
    <property type="nucleotide sequence ID" value="NZ_FNWO01000001.1"/>
</dbReference>
<dbReference type="PANTHER" id="PTHR24220">
    <property type="entry name" value="IMPORT ATP-BINDING PROTEIN"/>
    <property type="match status" value="1"/>
</dbReference>
<dbReference type="GO" id="GO:0044874">
    <property type="term" value="P:lipoprotein localization to outer membrane"/>
    <property type="evidence" value="ECO:0007669"/>
    <property type="project" value="TreeGrafter"/>
</dbReference>
<dbReference type="GO" id="GO:0022857">
    <property type="term" value="F:transmembrane transporter activity"/>
    <property type="evidence" value="ECO:0007669"/>
    <property type="project" value="TreeGrafter"/>
</dbReference>
<keyword evidence="6" id="KW-1185">Reference proteome</keyword>
<evidence type="ECO:0000313" key="6">
    <source>
        <dbReference type="Proteomes" id="UP000182983"/>
    </source>
</evidence>
<gene>
    <name evidence="5" type="ORF">SAMN04244559_00266</name>
</gene>
<evidence type="ECO:0000256" key="1">
    <source>
        <dbReference type="ARBA" id="ARBA00005417"/>
    </source>
</evidence>
<protein>
    <submittedName>
        <fullName evidence="5">Putative ABC transport system ATP-binding protein</fullName>
    </submittedName>
</protein>
<dbReference type="PROSITE" id="PS50893">
    <property type="entry name" value="ABC_TRANSPORTER_2"/>
    <property type="match status" value="1"/>
</dbReference>
<dbReference type="Proteomes" id="UP000182983">
    <property type="component" value="Unassembled WGS sequence"/>
</dbReference>
<evidence type="ECO:0000259" key="4">
    <source>
        <dbReference type="PROSITE" id="PS50893"/>
    </source>
</evidence>
<dbReference type="PANTHER" id="PTHR24220:SF689">
    <property type="entry name" value="LIPOPROTEIN-RELEASING SYSTEM ATP-BINDING PROTEIN LOLD"/>
    <property type="match status" value="1"/>
</dbReference>
<evidence type="ECO:0000256" key="2">
    <source>
        <dbReference type="ARBA" id="ARBA00022741"/>
    </source>
</evidence>
<organism evidence="5 6">
    <name type="scientific">Magnetospirillum fulvum</name>
    <name type="common">Rhodospirillum fulvum</name>
    <dbReference type="NCBI Taxonomy" id="1082"/>
    <lineage>
        <taxon>Bacteria</taxon>
        <taxon>Pseudomonadati</taxon>
        <taxon>Pseudomonadota</taxon>
        <taxon>Alphaproteobacteria</taxon>
        <taxon>Rhodospirillales</taxon>
        <taxon>Rhodospirillaceae</taxon>
        <taxon>Magnetospirillum</taxon>
    </lineage>
</organism>
<reference evidence="6" key="1">
    <citation type="submission" date="2016-10" db="EMBL/GenBank/DDBJ databases">
        <authorList>
            <person name="Varghese N."/>
            <person name="Submissions S."/>
        </authorList>
    </citation>
    <scope>NUCLEOTIDE SEQUENCE [LARGE SCALE GENOMIC DNA]</scope>
    <source>
        <strain evidence="6">DSM 13234</strain>
    </source>
</reference>
<name>A0A1H6GU49_MAGFU</name>
<dbReference type="OrthoDB" id="9802264at2"/>
<feature type="domain" description="ABC transporter" evidence="4">
    <location>
        <begin position="5"/>
        <end position="237"/>
    </location>
</feature>
<dbReference type="Gene3D" id="3.40.50.300">
    <property type="entry name" value="P-loop containing nucleotide triphosphate hydrolases"/>
    <property type="match status" value="1"/>
</dbReference>
<dbReference type="GO" id="GO:0005886">
    <property type="term" value="C:plasma membrane"/>
    <property type="evidence" value="ECO:0007669"/>
    <property type="project" value="TreeGrafter"/>
</dbReference>
<dbReference type="InterPro" id="IPR003593">
    <property type="entry name" value="AAA+_ATPase"/>
</dbReference>
<proteinExistence type="inferred from homology"/>
<evidence type="ECO:0000313" key="5">
    <source>
        <dbReference type="EMBL" id="SEH25668.1"/>
    </source>
</evidence>
<comment type="similarity">
    <text evidence="1">Belongs to the ABC transporter superfamily.</text>
</comment>
<keyword evidence="2" id="KW-0547">Nucleotide-binding</keyword>
<dbReference type="SUPFAM" id="SSF52540">
    <property type="entry name" value="P-loop containing nucleoside triphosphate hydrolases"/>
    <property type="match status" value="1"/>
</dbReference>
<dbReference type="InterPro" id="IPR017871">
    <property type="entry name" value="ABC_transporter-like_CS"/>
</dbReference>
<sequence length="240" mass="25590">MTLGLAMEGLVLDRSVDGGEFVLDQPDLSVPAGASIALLGPSGCGKSTLLDVIALILRPTRLQRLALRGRDGRLVELGHTLRHGSSDQLASWRSGLVGYVMQTGGLLPFATVGENIALPRRILGLKGDAIVQSLARRLGIVDLLNRRPDRLSVGQRQRVAVARALSHQPPLVIADEPTASLDPAIGDVTMDLLLSACQELGSTLIVSTHDHDRARRFGLVPLEFSPANGCSRFQFQAGLT</sequence>
<dbReference type="PROSITE" id="PS00211">
    <property type="entry name" value="ABC_TRANSPORTER_1"/>
    <property type="match status" value="1"/>
</dbReference>
<dbReference type="InterPro" id="IPR015854">
    <property type="entry name" value="ABC_transpr_LolD-like"/>
</dbReference>
<accession>A0A1H6GU49</accession>
<dbReference type="GO" id="GO:0016887">
    <property type="term" value="F:ATP hydrolysis activity"/>
    <property type="evidence" value="ECO:0007669"/>
    <property type="project" value="InterPro"/>
</dbReference>
<dbReference type="InterPro" id="IPR003439">
    <property type="entry name" value="ABC_transporter-like_ATP-bd"/>
</dbReference>